<gene>
    <name evidence="5 9" type="primary">astE</name>
    <name evidence="9" type="ORF">GCM10011274_21400</name>
</gene>
<evidence type="ECO:0000256" key="2">
    <source>
        <dbReference type="ARBA" id="ARBA00022723"/>
    </source>
</evidence>
<dbReference type="RefSeq" id="WP_191865981.1">
    <property type="nucleotide sequence ID" value="NZ_BMZC01000005.1"/>
</dbReference>
<dbReference type="GO" id="GO:0019544">
    <property type="term" value="P:L-arginine catabolic process to L-glutamate"/>
    <property type="evidence" value="ECO:0007669"/>
    <property type="project" value="UniProtKB-UniRule"/>
</dbReference>
<dbReference type="GO" id="GO:0009017">
    <property type="term" value="F:succinylglutamate desuccinylase activity"/>
    <property type="evidence" value="ECO:0007669"/>
    <property type="project" value="UniProtKB-UniRule"/>
</dbReference>
<evidence type="ECO:0000256" key="1">
    <source>
        <dbReference type="ARBA" id="ARBA00022503"/>
    </source>
</evidence>
<evidence type="ECO:0000259" key="8">
    <source>
        <dbReference type="Pfam" id="PF24827"/>
    </source>
</evidence>
<keyword evidence="1 5" id="KW-0056">Arginine metabolism</keyword>
<name>A0A8H9IAE4_9ALTE</name>
<dbReference type="EC" id="3.5.1.96" evidence="5 6"/>
<evidence type="ECO:0000256" key="4">
    <source>
        <dbReference type="ARBA" id="ARBA00022833"/>
    </source>
</evidence>
<keyword evidence="4 5" id="KW-0862">Zinc</keyword>
<evidence type="ECO:0000256" key="6">
    <source>
        <dbReference type="NCBIfam" id="TIGR03242"/>
    </source>
</evidence>
<comment type="similarity">
    <text evidence="5">Belongs to the AspA/AstE family. Succinylglutamate desuccinylase subfamily.</text>
</comment>
<comment type="cofactor">
    <cofactor evidence="5">
        <name>Zn(2+)</name>
        <dbReference type="ChEBI" id="CHEBI:29105"/>
    </cofactor>
    <text evidence="5">Binds 1 zinc ion per subunit.</text>
</comment>
<reference evidence="9" key="1">
    <citation type="journal article" date="2014" name="Int. J. Syst. Evol. Microbiol.">
        <title>Complete genome sequence of Corynebacterium casei LMG S-19264T (=DSM 44701T), isolated from a smear-ripened cheese.</title>
        <authorList>
            <consortium name="US DOE Joint Genome Institute (JGI-PGF)"/>
            <person name="Walter F."/>
            <person name="Albersmeier A."/>
            <person name="Kalinowski J."/>
            <person name="Ruckert C."/>
        </authorList>
    </citation>
    <scope>NUCLEOTIDE SEQUENCE</scope>
    <source>
        <strain evidence="9">KCTC 32337</strain>
    </source>
</reference>
<organism evidence="9 10">
    <name type="scientific">Paraglaciecola chathamensis</name>
    <dbReference type="NCBI Taxonomy" id="368405"/>
    <lineage>
        <taxon>Bacteria</taxon>
        <taxon>Pseudomonadati</taxon>
        <taxon>Pseudomonadota</taxon>
        <taxon>Gammaproteobacteria</taxon>
        <taxon>Alteromonadales</taxon>
        <taxon>Alteromonadaceae</taxon>
        <taxon>Paraglaciecola</taxon>
    </lineage>
</organism>
<dbReference type="Proteomes" id="UP000622604">
    <property type="component" value="Unassembled WGS sequence"/>
</dbReference>
<accession>A0A8H9IAE4</accession>
<protein>
    <recommendedName>
        <fullName evidence="5 6">Succinylglutamate desuccinylase</fullName>
        <ecNumber evidence="5 6">3.5.1.96</ecNumber>
    </recommendedName>
</protein>
<dbReference type="HAMAP" id="MF_00767">
    <property type="entry name" value="Arg_catab_AstE"/>
    <property type="match status" value="1"/>
</dbReference>
<comment type="function">
    <text evidence="5">Transforms N(2)-succinylglutamate into succinate and glutamate.</text>
</comment>
<dbReference type="Gene3D" id="3.40.630.10">
    <property type="entry name" value="Zn peptidases"/>
    <property type="match status" value="1"/>
</dbReference>
<dbReference type="PANTHER" id="PTHR15162">
    <property type="entry name" value="ASPARTOACYLASE"/>
    <property type="match status" value="1"/>
</dbReference>
<feature type="active site" evidence="5">
    <location>
        <position position="248"/>
    </location>
</feature>
<dbReference type="NCBIfam" id="NF003706">
    <property type="entry name" value="PRK05324.1"/>
    <property type="match status" value="1"/>
</dbReference>
<dbReference type="InterPro" id="IPR055438">
    <property type="entry name" value="AstE_AspA_cat"/>
</dbReference>
<evidence type="ECO:0000259" key="7">
    <source>
        <dbReference type="Pfam" id="PF04952"/>
    </source>
</evidence>
<comment type="catalytic activity">
    <reaction evidence="5">
        <text>N-succinyl-L-glutamate + H2O = L-glutamate + succinate</text>
        <dbReference type="Rhea" id="RHEA:15169"/>
        <dbReference type="ChEBI" id="CHEBI:15377"/>
        <dbReference type="ChEBI" id="CHEBI:29985"/>
        <dbReference type="ChEBI" id="CHEBI:30031"/>
        <dbReference type="ChEBI" id="CHEBI:58763"/>
        <dbReference type="EC" id="3.5.1.96"/>
    </reaction>
</comment>
<dbReference type="GO" id="GO:0008270">
    <property type="term" value="F:zinc ion binding"/>
    <property type="evidence" value="ECO:0007669"/>
    <property type="project" value="UniProtKB-UniRule"/>
</dbReference>
<dbReference type="CDD" id="cd03855">
    <property type="entry name" value="M14_ASTE"/>
    <property type="match status" value="1"/>
</dbReference>
<feature type="binding site" evidence="5">
    <location>
        <position position="184"/>
    </location>
    <ligand>
        <name>Zn(2+)</name>
        <dbReference type="ChEBI" id="CHEBI:29105"/>
    </ligand>
</feature>
<dbReference type="Pfam" id="PF04952">
    <property type="entry name" value="AstE_AspA_hybrid"/>
    <property type="match status" value="1"/>
</dbReference>
<dbReference type="UniPathway" id="UPA00185">
    <property type="reaction ID" value="UER00283"/>
</dbReference>
<dbReference type="PANTHER" id="PTHR15162:SF7">
    <property type="entry name" value="SUCCINYLGLUTAMATE DESUCCINYLASE"/>
    <property type="match status" value="1"/>
</dbReference>
<comment type="pathway">
    <text evidence="5">Amino-acid degradation; L-arginine degradation via AST pathway; L-glutamate and succinate from L-arginine: step 5/5.</text>
</comment>
<dbReference type="SUPFAM" id="SSF53187">
    <property type="entry name" value="Zn-dependent exopeptidases"/>
    <property type="match status" value="1"/>
</dbReference>
<evidence type="ECO:0000313" key="9">
    <source>
        <dbReference type="EMBL" id="GGZ63077.1"/>
    </source>
</evidence>
<dbReference type="InterPro" id="IPR007036">
    <property type="entry name" value="Aste_AspA_hybrid_dom"/>
</dbReference>
<evidence type="ECO:0000313" key="10">
    <source>
        <dbReference type="Proteomes" id="UP000622604"/>
    </source>
</evidence>
<dbReference type="InterPro" id="IPR050178">
    <property type="entry name" value="AspA/AstE_fam"/>
</dbReference>
<comment type="caution">
    <text evidence="9">The sequence shown here is derived from an EMBL/GenBank/DDBJ whole genome shotgun (WGS) entry which is preliminary data.</text>
</comment>
<feature type="domain" description="Succinylglutamate desuccinylase/Aspartoacylase catalytic" evidence="8">
    <location>
        <begin position="65"/>
        <end position="273"/>
    </location>
</feature>
<evidence type="ECO:0000256" key="3">
    <source>
        <dbReference type="ARBA" id="ARBA00022801"/>
    </source>
</evidence>
<dbReference type="GO" id="GO:0019545">
    <property type="term" value="P:L-arginine catabolic process to succinate"/>
    <property type="evidence" value="ECO:0007669"/>
    <property type="project" value="UniProtKB-UniRule"/>
</dbReference>
<dbReference type="InterPro" id="IPR016681">
    <property type="entry name" value="SuccinylGlu_desuccinylase"/>
</dbReference>
<sequence>MYTSQTNQLIDQLASEGQFLLLSRRSSELFTAEKDPLEFTLSNGTLVHIVAPGIIAFTPAEKGNKAIILSSGIHGNETAPIEICDQYVVDILTCKITVGHRVLFIFGNLPAMDKATRFVDENLNRLFSQAHSSASVNQNAYECARAKELEEAVAQFYNAPLSNKVQPANATPQDDETRYHYDLHTAIRPSKNEKFAVYPYLHGESHSKEQLSFLLACGVDTFLLSGSSTTTFSYFSSRQFNAHAFTVELGKVQPFGQNDMSRFTAVNTTLRQFICGEPLISKPYNNDDMLIYRVNQVINKHSDDFVLDFSDDLPNFSTFEKGALLAHETGAEYRAQYDGEAVVFPNANVALGQRAILTVVPTTLD</sequence>
<keyword evidence="2 5" id="KW-0479">Metal-binding</keyword>
<feature type="binding site" evidence="5">
    <location>
        <position position="77"/>
    </location>
    <ligand>
        <name>Zn(2+)</name>
        <dbReference type="ChEBI" id="CHEBI:29105"/>
    </ligand>
</feature>
<feature type="binding site" evidence="5">
    <location>
        <position position="74"/>
    </location>
    <ligand>
        <name>Zn(2+)</name>
        <dbReference type="ChEBI" id="CHEBI:29105"/>
    </ligand>
</feature>
<feature type="domain" description="AstE/AspA barrel-sandwich hybrid" evidence="7">
    <location>
        <begin position="288"/>
        <end position="361"/>
    </location>
</feature>
<proteinExistence type="inferred from homology"/>
<dbReference type="AlphaFoldDB" id="A0A8H9IAE4"/>
<dbReference type="EMBL" id="BMZC01000005">
    <property type="protein sequence ID" value="GGZ63077.1"/>
    <property type="molecule type" value="Genomic_DNA"/>
</dbReference>
<reference evidence="9" key="2">
    <citation type="submission" date="2020-09" db="EMBL/GenBank/DDBJ databases">
        <authorList>
            <person name="Sun Q."/>
            <person name="Kim S."/>
        </authorList>
    </citation>
    <scope>NUCLEOTIDE SEQUENCE</scope>
    <source>
        <strain evidence="9">KCTC 32337</strain>
    </source>
</reference>
<keyword evidence="3 5" id="KW-0378">Hydrolase</keyword>
<dbReference type="PIRSF" id="PIRSF017020">
    <property type="entry name" value="AstE"/>
    <property type="match status" value="1"/>
</dbReference>
<dbReference type="Pfam" id="PF24827">
    <property type="entry name" value="AstE_AspA_cat"/>
    <property type="match status" value="1"/>
</dbReference>
<evidence type="ECO:0000256" key="5">
    <source>
        <dbReference type="HAMAP-Rule" id="MF_00767"/>
    </source>
</evidence>
<dbReference type="GO" id="GO:0016788">
    <property type="term" value="F:hydrolase activity, acting on ester bonds"/>
    <property type="evidence" value="ECO:0007669"/>
    <property type="project" value="UniProtKB-UniRule"/>
</dbReference>
<dbReference type="NCBIfam" id="TIGR03242">
    <property type="entry name" value="arg_catab_astE"/>
    <property type="match status" value="1"/>
</dbReference>